<protein>
    <submittedName>
        <fullName evidence="2">Uncharacterized protein</fullName>
    </submittedName>
</protein>
<proteinExistence type="predicted"/>
<dbReference type="InterPro" id="IPR027417">
    <property type="entry name" value="P-loop_NTPase"/>
</dbReference>
<dbReference type="Gene3D" id="3.40.50.300">
    <property type="entry name" value="P-loop containing nucleotide triphosphate hydrolases"/>
    <property type="match status" value="1"/>
</dbReference>
<comment type="caution">
    <text evidence="2">The sequence shown here is derived from an EMBL/GenBank/DDBJ whole genome shotgun (WGS) entry which is preliminary data.</text>
</comment>
<evidence type="ECO:0000313" key="3">
    <source>
        <dbReference type="Proteomes" id="UP001219525"/>
    </source>
</evidence>
<organism evidence="2 3">
    <name type="scientific">Mycena pura</name>
    <dbReference type="NCBI Taxonomy" id="153505"/>
    <lineage>
        <taxon>Eukaryota</taxon>
        <taxon>Fungi</taxon>
        <taxon>Dikarya</taxon>
        <taxon>Basidiomycota</taxon>
        <taxon>Agaricomycotina</taxon>
        <taxon>Agaricomycetes</taxon>
        <taxon>Agaricomycetidae</taxon>
        <taxon>Agaricales</taxon>
        <taxon>Marasmiineae</taxon>
        <taxon>Mycenaceae</taxon>
        <taxon>Mycena</taxon>
    </lineage>
</organism>
<accession>A0AAD6V295</accession>
<keyword evidence="3" id="KW-1185">Reference proteome</keyword>
<feature type="compositionally biased region" description="Basic and acidic residues" evidence="1">
    <location>
        <begin position="114"/>
        <end position="130"/>
    </location>
</feature>
<evidence type="ECO:0000313" key="2">
    <source>
        <dbReference type="EMBL" id="KAJ7197955.1"/>
    </source>
</evidence>
<sequence length="130" mass="14225">MANGMPTGPFASQSDQKIEKGRASVSYKQTLQQFNSYLVMAIVWCSTFHFRHAQVAPEGLKKCFFVNMTEIQAQSLPASLKGKDVLGAARAGIRNMPLSHNLKPLAHSPTSGPADDRPRAPHLESLHRVA</sequence>
<reference evidence="2" key="1">
    <citation type="submission" date="2023-03" db="EMBL/GenBank/DDBJ databases">
        <title>Massive genome expansion in bonnet fungi (Mycena s.s.) driven by repeated elements and novel gene families across ecological guilds.</title>
        <authorList>
            <consortium name="Lawrence Berkeley National Laboratory"/>
            <person name="Harder C.B."/>
            <person name="Miyauchi S."/>
            <person name="Viragh M."/>
            <person name="Kuo A."/>
            <person name="Thoen E."/>
            <person name="Andreopoulos B."/>
            <person name="Lu D."/>
            <person name="Skrede I."/>
            <person name="Drula E."/>
            <person name="Henrissat B."/>
            <person name="Morin E."/>
            <person name="Kohler A."/>
            <person name="Barry K."/>
            <person name="LaButti K."/>
            <person name="Morin E."/>
            <person name="Salamov A."/>
            <person name="Lipzen A."/>
            <person name="Mereny Z."/>
            <person name="Hegedus B."/>
            <person name="Baldrian P."/>
            <person name="Stursova M."/>
            <person name="Weitz H."/>
            <person name="Taylor A."/>
            <person name="Grigoriev I.V."/>
            <person name="Nagy L.G."/>
            <person name="Martin F."/>
            <person name="Kauserud H."/>
        </authorList>
    </citation>
    <scope>NUCLEOTIDE SEQUENCE</scope>
    <source>
        <strain evidence="2">9144</strain>
    </source>
</reference>
<name>A0AAD6V295_9AGAR</name>
<dbReference type="Proteomes" id="UP001219525">
    <property type="component" value="Unassembled WGS sequence"/>
</dbReference>
<dbReference type="EMBL" id="JARJCW010000075">
    <property type="protein sequence ID" value="KAJ7197955.1"/>
    <property type="molecule type" value="Genomic_DNA"/>
</dbReference>
<dbReference type="AlphaFoldDB" id="A0AAD6V295"/>
<feature type="region of interest" description="Disordered" evidence="1">
    <location>
        <begin position="99"/>
        <end position="130"/>
    </location>
</feature>
<evidence type="ECO:0000256" key="1">
    <source>
        <dbReference type="SAM" id="MobiDB-lite"/>
    </source>
</evidence>
<gene>
    <name evidence="2" type="ORF">GGX14DRAFT_402275</name>
</gene>